<dbReference type="AlphaFoldDB" id="Q7N175"/>
<dbReference type="EMBL" id="BX571871">
    <property type="protein sequence ID" value="CAE15993.1"/>
    <property type="molecule type" value="Genomic_DNA"/>
</dbReference>
<dbReference type="KEGG" id="plu:plu3620"/>
<protein>
    <submittedName>
        <fullName evidence="1">Photorhabdus luminescens subsp. laumondii TTO1 complete genome segment 13/17</fullName>
    </submittedName>
</protein>
<proteinExistence type="predicted"/>
<dbReference type="Proteomes" id="UP000002514">
    <property type="component" value="Chromosome"/>
</dbReference>
<name>Q7N175_PHOLL</name>
<evidence type="ECO:0000313" key="2">
    <source>
        <dbReference type="Proteomes" id="UP000002514"/>
    </source>
</evidence>
<dbReference type="HOGENOM" id="CLU_2651281_0_0_6"/>
<gene>
    <name evidence="1" type="ordered locus">plu3620</name>
</gene>
<dbReference type="STRING" id="243265.plu3620"/>
<reference evidence="2" key="1">
    <citation type="journal article" date="2003" name="Nat. Biotechnol.">
        <title>The genome sequence of the entomopathogenic bacterium Photorhabdus luminescens.</title>
        <authorList>
            <person name="Duchaud E."/>
            <person name="Rusniok C."/>
            <person name="Frangeul L."/>
            <person name="Buchrieser C."/>
            <person name="Givaudan A."/>
            <person name="Taourit S."/>
            <person name="Bocs S."/>
            <person name="Boursaux-Eude C."/>
            <person name="Chandler M."/>
            <person name="Charles J.-F."/>
            <person name="Dassa E."/>
            <person name="Derose R."/>
            <person name="Derzelle S."/>
            <person name="Freyssinet G."/>
            <person name="Gaudriault S."/>
            <person name="Medigue C."/>
            <person name="Lanois A."/>
            <person name="Powell K."/>
            <person name="Siguier P."/>
            <person name="Vincent R."/>
            <person name="Wingate V."/>
            <person name="Zouine M."/>
            <person name="Glaser P."/>
            <person name="Boemare N."/>
            <person name="Danchin A."/>
            <person name="Kunst F."/>
        </authorList>
    </citation>
    <scope>NUCLEOTIDE SEQUENCE [LARGE SCALE GENOMIC DNA]</scope>
    <source>
        <strain evidence="2">DSM 15139 / CIP 105565 / TT01</strain>
    </source>
</reference>
<evidence type="ECO:0000313" key="1">
    <source>
        <dbReference type="EMBL" id="CAE15993.1"/>
    </source>
</evidence>
<accession>Q7N175</accession>
<organism evidence="1 2">
    <name type="scientific">Photorhabdus laumondii subsp. laumondii (strain DSM 15139 / CIP 105565 / TT01)</name>
    <name type="common">Photorhabdus luminescens subsp. laumondii</name>
    <dbReference type="NCBI Taxonomy" id="243265"/>
    <lineage>
        <taxon>Bacteria</taxon>
        <taxon>Pseudomonadati</taxon>
        <taxon>Pseudomonadota</taxon>
        <taxon>Gammaproteobacteria</taxon>
        <taxon>Enterobacterales</taxon>
        <taxon>Morganellaceae</taxon>
        <taxon>Photorhabdus</taxon>
    </lineage>
</organism>
<keyword evidence="2" id="KW-1185">Reference proteome</keyword>
<sequence length="76" mass="8841">MSAVNSEYYYQLMLLFCERINIVFKFWYAERPKLGITCFALVKLCRQSSDLAPGTITNNLFQEGLFVAKTHIVTQR</sequence>